<dbReference type="EMBL" id="CP007155">
    <property type="protein sequence ID" value="AHH98976.1"/>
    <property type="molecule type" value="Genomic_DNA"/>
</dbReference>
<name>W5WEE3_9PSEU</name>
<evidence type="ECO:0000313" key="1">
    <source>
        <dbReference type="EMBL" id="AHH98976.1"/>
    </source>
</evidence>
<sequence>MLDVTAEIARTGPSSAWVLAISYGAQHVAAAFGDRVREELCRDDPL</sequence>
<dbReference type="InterPro" id="IPR037069">
    <property type="entry name" value="AcylCoA_DH/ox_N_sf"/>
</dbReference>
<dbReference type="Gene3D" id="1.10.540.10">
    <property type="entry name" value="Acyl-CoA dehydrogenase/oxidase, N-terminal domain"/>
    <property type="match status" value="1"/>
</dbReference>
<keyword evidence="2" id="KW-1185">Reference proteome</keyword>
<organism evidence="1 2">
    <name type="scientific">Kutzneria albida DSM 43870</name>
    <dbReference type="NCBI Taxonomy" id="1449976"/>
    <lineage>
        <taxon>Bacteria</taxon>
        <taxon>Bacillati</taxon>
        <taxon>Actinomycetota</taxon>
        <taxon>Actinomycetes</taxon>
        <taxon>Pseudonocardiales</taxon>
        <taxon>Pseudonocardiaceae</taxon>
        <taxon>Kutzneria</taxon>
    </lineage>
</organism>
<reference evidence="1 2" key="1">
    <citation type="journal article" date="2014" name="BMC Genomics">
        <title>Complete genome sequence of producer of the glycopeptide antibiotic Aculeximycin Kutzneria albida DSM 43870T, a representative of minor genus of Pseudonocardiaceae.</title>
        <authorList>
            <person name="Rebets Y."/>
            <person name="Tokovenko B."/>
            <person name="Lushchyk I."/>
            <person name="Ruckert C."/>
            <person name="Zaburannyi N."/>
            <person name="Bechthold A."/>
            <person name="Kalinowski J."/>
            <person name="Luzhetskyy A."/>
        </authorList>
    </citation>
    <scope>NUCLEOTIDE SEQUENCE [LARGE SCALE GENOMIC DNA]</scope>
    <source>
        <strain evidence="1">DSM 43870</strain>
    </source>
</reference>
<dbReference type="HOGENOM" id="CLU_3184906_0_0_11"/>
<protein>
    <submittedName>
        <fullName evidence="1">Uncharacterized protein</fullName>
    </submittedName>
</protein>
<dbReference type="Proteomes" id="UP000019225">
    <property type="component" value="Chromosome"/>
</dbReference>
<evidence type="ECO:0000313" key="2">
    <source>
        <dbReference type="Proteomes" id="UP000019225"/>
    </source>
</evidence>
<dbReference type="GO" id="GO:0050660">
    <property type="term" value="F:flavin adenine dinucleotide binding"/>
    <property type="evidence" value="ECO:0007669"/>
    <property type="project" value="InterPro"/>
</dbReference>
<accession>W5WEE3</accession>
<dbReference type="KEGG" id="kal:KALB_5614"/>
<dbReference type="AlphaFoldDB" id="W5WEE3"/>
<proteinExistence type="predicted"/>
<dbReference type="GO" id="GO:0016627">
    <property type="term" value="F:oxidoreductase activity, acting on the CH-CH group of donors"/>
    <property type="evidence" value="ECO:0007669"/>
    <property type="project" value="InterPro"/>
</dbReference>
<gene>
    <name evidence="1" type="ORF">KALB_5614</name>
</gene>